<dbReference type="InterPro" id="IPR052720">
    <property type="entry name" value="Glycosyl_hydrolase_97"/>
</dbReference>
<evidence type="ECO:0000256" key="1">
    <source>
        <dbReference type="ARBA" id="ARBA00001913"/>
    </source>
</evidence>
<dbReference type="PANTHER" id="PTHR35803">
    <property type="entry name" value="GLUCAN 1,4-ALPHA-GLUCOSIDASE SUSB-RELATED"/>
    <property type="match status" value="1"/>
</dbReference>
<evidence type="ECO:0000313" key="10">
    <source>
        <dbReference type="EMBL" id="MBB4034436.1"/>
    </source>
</evidence>
<dbReference type="GO" id="GO:0030246">
    <property type="term" value="F:carbohydrate binding"/>
    <property type="evidence" value="ECO:0007669"/>
    <property type="project" value="InterPro"/>
</dbReference>
<dbReference type="Pfam" id="PF10566">
    <property type="entry name" value="Glyco_hydro_97"/>
    <property type="match status" value="1"/>
</dbReference>
<protein>
    <submittedName>
        <fullName evidence="10">Alpha-glucosidase</fullName>
        <ecNumber evidence="10">3.2.1.20</ecNumber>
    </submittedName>
</protein>
<organism evidence="10 11">
    <name type="scientific">Dysgonomonas hofstadii</name>
    <dbReference type="NCBI Taxonomy" id="637886"/>
    <lineage>
        <taxon>Bacteria</taxon>
        <taxon>Pseudomonadati</taxon>
        <taxon>Bacteroidota</taxon>
        <taxon>Bacteroidia</taxon>
        <taxon>Bacteroidales</taxon>
        <taxon>Dysgonomonadaceae</taxon>
        <taxon>Dysgonomonas</taxon>
    </lineage>
</organism>
<dbReference type="Gene3D" id="2.70.98.10">
    <property type="match status" value="1"/>
</dbReference>
<dbReference type="GO" id="GO:0004558">
    <property type="term" value="F:alpha-1,4-glucosidase activity"/>
    <property type="evidence" value="ECO:0007669"/>
    <property type="project" value="UniProtKB-EC"/>
</dbReference>
<accession>A0A840CGS9</accession>
<dbReference type="AlphaFoldDB" id="A0A840CGS9"/>
<evidence type="ECO:0000256" key="3">
    <source>
        <dbReference type="ARBA" id="ARBA00022801"/>
    </source>
</evidence>
<dbReference type="InterPro" id="IPR019563">
    <property type="entry name" value="GH97_catalytic"/>
</dbReference>
<comment type="cofactor">
    <cofactor evidence="1">
        <name>Ca(2+)</name>
        <dbReference type="ChEBI" id="CHEBI:29108"/>
    </cofactor>
</comment>
<dbReference type="PANTHER" id="PTHR35803:SF2">
    <property type="entry name" value="RETAINING ALPHA-GALACTOSIDASE"/>
    <property type="match status" value="1"/>
</dbReference>
<evidence type="ECO:0000256" key="5">
    <source>
        <dbReference type="ARBA" id="ARBA00023295"/>
    </source>
</evidence>
<keyword evidence="5 10" id="KW-0326">Glycosidase</keyword>
<dbReference type="InterPro" id="IPR013785">
    <property type="entry name" value="Aldolase_TIM"/>
</dbReference>
<dbReference type="Pfam" id="PF14508">
    <property type="entry name" value="GH97_N"/>
    <property type="match status" value="1"/>
</dbReference>
<dbReference type="InterPro" id="IPR013780">
    <property type="entry name" value="Glyco_hydro_b"/>
</dbReference>
<evidence type="ECO:0000259" key="7">
    <source>
        <dbReference type="Pfam" id="PF10566"/>
    </source>
</evidence>
<dbReference type="Gene3D" id="3.20.20.70">
    <property type="entry name" value="Aldolase class I"/>
    <property type="match status" value="1"/>
</dbReference>
<feature type="domain" description="Glycosyl-hydrolase 97 catalytic" evidence="7">
    <location>
        <begin position="315"/>
        <end position="469"/>
    </location>
</feature>
<evidence type="ECO:0000259" key="8">
    <source>
        <dbReference type="Pfam" id="PF14508"/>
    </source>
</evidence>
<comment type="caution">
    <text evidence="10">The sequence shown here is derived from an EMBL/GenBank/DDBJ whole genome shotgun (WGS) entry which is preliminary data.</text>
</comment>
<keyword evidence="11" id="KW-1185">Reference proteome</keyword>
<dbReference type="InterPro" id="IPR017853">
    <property type="entry name" value="GH"/>
</dbReference>
<keyword evidence="4" id="KW-0106">Calcium</keyword>
<feature type="domain" description="Glycosyl-hydrolase 97 N-terminal" evidence="8">
    <location>
        <begin position="30"/>
        <end position="298"/>
    </location>
</feature>
<name>A0A840CGS9_9BACT</name>
<dbReference type="EC" id="3.2.1.20" evidence="10"/>
<dbReference type="Gene3D" id="2.60.40.1180">
    <property type="entry name" value="Golgi alpha-mannosidase II"/>
    <property type="match status" value="1"/>
</dbReference>
<reference evidence="10 11" key="1">
    <citation type="submission" date="2020-08" db="EMBL/GenBank/DDBJ databases">
        <title>Genomic Encyclopedia of Type Strains, Phase IV (KMG-IV): sequencing the most valuable type-strain genomes for metagenomic binning, comparative biology and taxonomic classification.</title>
        <authorList>
            <person name="Goeker M."/>
        </authorList>
    </citation>
    <scope>NUCLEOTIDE SEQUENCE [LARGE SCALE GENOMIC DNA]</scope>
    <source>
        <strain evidence="10 11">DSM 104969</strain>
    </source>
</reference>
<proteinExistence type="predicted"/>
<evidence type="ECO:0000259" key="9">
    <source>
        <dbReference type="Pfam" id="PF14509"/>
    </source>
</evidence>
<feature type="signal peptide" evidence="6">
    <location>
        <begin position="1"/>
        <end position="24"/>
    </location>
</feature>
<dbReference type="Proteomes" id="UP000555103">
    <property type="component" value="Unassembled WGS sequence"/>
</dbReference>
<dbReference type="InterPro" id="IPR029483">
    <property type="entry name" value="GH97_C"/>
</dbReference>
<dbReference type="Pfam" id="PF14509">
    <property type="entry name" value="GH97_C"/>
    <property type="match status" value="1"/>
</dbReference>
<comment type="subunit">
    <text evidence="2">Monomer.</text>
</comment>
<dbReference type="InterPro" id="IPR014718">
    <property type="entry name" value="GH-type_carb-bd"/>
</dbReference>
<dbReference type="EMBL" id="JACIEP010000001">
    <property type="protein sequence ID" value="MBB4034436.1"/>
    <property type="molecule type" value="Genomic_DNA"/>
</dbReference>
<dbReference type="SUPFAM" id="SSF51445">
    <property type="entry name" value="(Trans)glycosidases"/>
    <property type="match status" value="1"/>
</dbReference>
<feature type="domain" description="Glycosyl-hydrolase 97 C-terminal oligomerisation" evidence="9">
    <location>
        <begin position="570"/>
        <end position="665"/>
    </location>
</feature>
<evidence type="ECO:0000256" key="2">
    <source>
        <dbReference type="ARBA" id="ARBA00011245"/>
    </source>
</evidence>
<keyword evidence="3 10" id="KW-0378">Hydrolase</keyword>
<evidence type="ECO:0000256" key="4">
    <source>
        <dbReference type="ARBA" id="ARBA00022837"/>
    </source>
</evidence>
<evidence type="ECO:0000313" key="11">
    <source>
        <dbReference type="Proteomes" id="UP000555103"/>
    </source>
</evidence>
<evidence type="ECO:0000256" key="6">
    <source>
        <dbReference type="SAM" id="SignalP"/>
    </source>
</evidence>
<gene>
    <name evidence="10" type="ORF">GGR21_000321</name>
</gene>
<keyword evidence="6" id="KW-0732">Signal</keyword>
<feature type="chain" id="PRO_5032984480" evidence="6">
    <location>
        <begin position="25"/>
        <end position="667"/>
    </location>
</feature>
<sequence>MKKNVRLITTFLSIFLCFSTVVSAQKQFTLKSPDGKIGAQISVGKIIEYSVSHEGDLMLDKSAISMQLADGSTFGVDPKLTKSSTSSINQTIDATIYKRNKITDNYNELTLRFKGDYNIVFRAYNDGVAYRFVSTTKKPFVVENEQVEFNFPSDAKAFVNYANKPEGTFESQYMNSFEQPYHHILLSEWNKKRLGISPLVVEGVNGKKVCIVEADLMNYPGMFLYPNEKQGSLKGIFAPYPKDVEQGGHNMLQMLVKSRESYIAKFDGATDFPWRAVVISAMDSELADNDMVYKLATPAQGDYSWVKPGKVAWDWWNAWNLYGVDFKTGVNNDTYKYYIDFASRYGIEYVILDEGWAVNKQADLFQVVPEIDLKELIEYGKKKNVDLILWAGYWAFDRDMERVCKHYSEMGIKGFKVDFMDRDDQIMVNFHHRGAQMAAKYKMLVDYHGTYKPTGLQRTYPNVINFEGVNGLEQMKWGAEKLDQVTYDVIIPFIRQVAGPMDYTQGAMRNASKNNIKSVNSEAMSQGTRCRQLAEYVIFESPINMLCDSPSNYEREEECTKFIAAVPTIWDNTVSLNGEIGKYVSIARQKGDTWYVGSMTNWDARNLELDLSFLGEGSFKGEVFKDGVNADRAARDYKKEIIDIPANKKLPISMAPGGGYVIKITKK</sequence>
<dbReference type="InterPro" id="IPR029486">
    <property type="entry name" value="GH97_N"/>
</dbReference>
<dbReference type="RefSeq" id="WP_183305370.1">
    <property type="nucleotide sequence ID" value="NZ_JACIEP010000001.1"/>
</dbReference>